<name>A0A932GN85_UNCTE</name>
<dbReference type="Gene3D" id="3.40.50.1470">
    <property type="entry name" value="Peptidyl-tRNA hydrolase"/>
    <property type="match status" value="1"/>
</dbReference>
<feature type="active site" description="Proton acceptor" evidence="6">
    <location>
        <position position="19"/>
    </location>
</feature>
<dbReference type="PANTHER" id="PTHR17224:SF1">
    <property type="entry name" value="PEPTIDYL-TRNA HYDROLASE"/>
    <property type="match status" value="1"/>
</dbReference>
<evidence type="ECO:0000256" key="2">
    <source>
        <dbReference type="ARBA" id="ARBA00022555"/>
    </source>
</evidence>
<dbReference type="AlphaFoldDB" id="A0A932GN85"/>
<comment type="function">
    <text evidence="6">Hydrolyzes ribosome-free peptidyl-tRNAs (with 1 or more amino acids incorporated), which drop off the ribosome during protein synthesis, or as a result of ribosome stalling.</text>
</comment>
<dbReference type="Proteomes" id="UP000741360">
    <property type="component" value="Unassembled WGS sequence"/>
</dbReference>
<evidence type="ECO:0000256" key="4">
    <source>
        <dbReference type="ARBA" id="ARBA00022884"/>
    </source>
</evidence>
<dbReference type="HAMAP" id="MF_00083">
    <property type="entry name" value="Pept_tRNA_hydro_bact"/>
    <property type="match status" value="1"/>
</dbReference>
<comment type="caution">
    <text evidence="7">The sequence shown here is derived from an EMBL/GenBank/DDBJ whole genome shotgun (WGS) entry which is preliminary data.</text>
</comment>
<comment type="catalytic activity">
    <reaction evidence="6">
        <text>an N-acyl-L-alpha-aminoacyl-tRNA + H2O = an N-acyl-L-amino acid + a tRNA + H(+)</text>
        <dbReference type="Rhea" id="RHEA:54448"/>
        <dbReference type="Rhea" id="RHEA-COMP:10123"/>
        <dbReference type="Rhea" id="RHEA-COMP:13883"/>
        <dbReference type="ChEBI" id="CHEBI:15377"/>
        <dbReference type="ChEBI" id="CHEBI:15378"/>
        <dbReference type="ChEBI" id="CHEBI:59874"/>
        <dbReference type="ChEBI" id="CHEBI:78442"/>
        <dbReference type="ChEBI" id="CHEBI:138191"/>
        <dbReference type="EC" id="3.1.1.29"/>
    </reaction>
</comment>
<dbReference type="GO" id="GO:0004045">
    <property type="term" value="F:peptidyl-tRNA hydrolase activity"/>
    <property type="evidence" value="ECO:0007669"/>
    <property type="project" value="UniProtKB-UniRule"/>
</dbReference>
<dbReference type="EC" id="3.1.1.29" evidence="1 6"/>
<comment type="caution">
    <text evidence="6">Lacks conserved residue(s) required for the propagation of feature annotation.</text>
</comment>
<dbReference type="NCBIfam" id="TIGR00447">
    <property type="entry name" value="pth"/>
    <property type="match status" value="1"/>
</dbReference>
<dbReference type="EMBL" id="JACPSX010000054">
    <property type="protein sequence ID" value="MBI3014099.1"/>
    <property type="molecule type" value="Genomic_DNA"/>
</dbReference>
<dbReference type="PANTHER" id="PTHR17224">
    <property type="entry name" value="PEPTIDYL-TRNA HYDROLASE"/>
    <property type="match status" value="1"/>
</dbReference>
<proteinExistence type="inferred from homology"/>
<gene>
    <name evidence="6" type="primary">pth</name>
    <name evidence="7" type="ORF">HYY65_03310</name>
</gene>
<comment type="function">
    <text evidence="6">Catalyzes the release of premature peptidyl moieties from peptidyl-tRNA molecules trapped in stalled 50S ribosomal subunits, and thus maintains levels of free tRNAs and 50S ribosomes.</text>
</comment>
<reference evidence="7" key="1">
    <citation type="submission" date="2020-07" db="EMBL/GenBank/DDBJ databases">
        <title>Huge and variable diversity of episymbiotic CPR bacteria and DPANN archaea in groundwater ecosystems.</title>
        <authorList>
            <person name="He C.Y."/>
            <person name="Keren R."/>
            <person name="Whittaker M."/>
            <person name="Farag I.F."/>
            <person name="Doudna J."/>
            <person name="Cate J.H.D."/>
            <person name="Banfield J.F."/>
        </authorList>
    </citation>
    <scope>NUCLEOTIDE SEQUENCE</scope>
    <source>
        <strain evidence="7">NC_groundwater_717_Ag_S-0.2um_59_8</strain>
    </source>
</reference>
<protein>
    <recommendedName>
        <fullName evidence="5 6">Peptidyl-tRNA hydrolase</fullName>
        <shortName evidence="6">Pth</shortName>
        <ecNumber evidence="1 6">3.1.1.29</ecNumber>
    </recommendedName>
</protein>
<accession>A0A932GN85</accession>
<dbReference type="SUPFAM" id="SSF53178">
    <property type="entry name" value="Peptidyl-tRNA hydrolase-like"/>
    <property type="match status" value="1"/>
</dbReference>
<keyword evidence="6" id="KW-0963">Cytoplasm</keyword>
<dbReference type="Pfam" id="PF01195">
    <property type="entry name" value="Pept_tRNA_hydro"/>
    <property type="match status" value="1"/>
</dbReference>
<keyword evidence="3 6" id="KW-0378">Hydrolase</keyword>
<feature type="binding site" evidence="6">
    <location>
        <position position="14"/>
    </location>
    <ligand>
        <name>tRNA</name>
        <dbReference type="ChEBI" id="CHEBI:17843"/>
    </ligand>
</feature>
<keyword evidence="4 6" id="KW-0694">RNA-binding</keyword>
<evidence type="ECO:0000256" key="6">
    <source>
        <dbReference type="HAMAP-Rule" id="MF_00083"/>
    </source>
</evidence>
<dbReference type="GO" id="GO:0072344">
    <property type="term" value="P:rescue of stalled ribosome"/>
    <property type="evidence" value="ECO:0007669"/>
    <property type="project" value="UniProtKB-UniRule"/>
</dbReference>
<evidence type="ECO:0000256" key="5">
    <source>
        <dbReference type="ARBA" id="ARBA00050038"/>
    </source>
</evidence>
<dbReference type="CDD" id="cd00462">
    <property type="entry name" value="PTH"/>
    <property type="match status" value="1"/>
</dbReference>
<feature type="binding site" evidence="6">
    <location>
        <position position="64"/>
    </location>
    <ligand>
        <name>tRNA</name>
        <dbReference type="ChEBI" id="CHEBI:17843"/>
    </ligand>
</feature>
<evidence type="ECO:0000256" key="1">
    <source>
        <dbReference type="ARBA" id="ARBA00013260"/>
    </source>
</evidence>
<dbReference type="InterPro" id="IPR036416">
    <property type="entry name" value="Pept_tRNA_hydro_sf"/>
</dbReference>
<sequence length="179" mass="19899">MKLIVGLGNPGRRYELTRHNIGMMVVRELARRHRVTLTEKRCHCFLGKGKVDGLDVILALPQEFMNRSGQPVRDLLKEFSLSLEDLVVVHDDIDLALGKIRKKLRGGDAGHRGIRSIIEEVGSAEFVRLRVGIGRPAEGQDPAEYVLEPFSPGELDLASEMISRAVQRLEEIAVGTPGR</sequence>
<evidence type="ECO:0000256" key="3">
    <source>
        <dbReference type="ARBA" id="ARBA00022801"/>
    </source>
</evidence>
<dbReference type="GO" id="GO:0006515">
    <property type="term" value="P:protein quality control for misfolded or incompletely synthesized proteins"/>
    <property type="evidence" value="ECO:0007669"/>
    <property type="project" value="UniProtKB-UniRule"/>
</dbReference>
<comment type="similarity">
    <text evidence="6">Belongs to the PTH family.</text>
</comment>
<dbReference type="InterPro" id="IPR001328">
    <property type="entry name" value="Pept_tRNA_hydro"/>
</dbReference>
<feature type="binding site" evidence="6">
    <location>
        <position position="66"/>
    </location>
    <ligand>
        <name>tRNA</name>
        <dbReference type="ChEBI" id="CHEBI:17843"/>
    </ligand>
</feature>
<feature type="site" description="Stabilizes the basic form of H active site to accept a proton" evidence="6">
    <location>
        <position position="91"/>
    </location>
</feature>
<dbReference type="GO" id="GO:0000049">
    <property type="term" value="F:tRNA binding"/>
    <property type="evidence" value="ECO:0007669"/>
    <property type="project" value="UniProtKB-UniRule"/>
</dbReference>
<feature type="site" description="Discriminates between blocked and unblocked aminoacyl-tRNA" evidence="6">
    <location>
        <position position="9"/>
    </location>
</feature>
<keyword evidence="2 6" id="KW-0820">tRNA-binding</keyword>
<comment type="subcellular location">
    <subcellularLocation>
        <location evidence="6">Cytoplasm</location>
    </subcellularLocation>
</comment>
<comment type="subunit">
    <text evidence="6">Monomer.</text>
</comment>
<evidence type="ECO:0000313" key="8">
    <source>
        <dbReference type="Proteomes" id="UP000741360"/>
    </source>
</evidence>
<dbReference type="GO" id="GO:0005737">
    <property type="term" value="C:cytoplasm"/>
    <property type="evidence" value="ECO:0007669"/>
    <property type="project" value="UniProtKB-SubCell"/>
</dbReference>
<dbReference type="FunFam" id="3.40.50.1470:FF:000001">
    <property type="entry name" value="Peptidyl-tRNA hydrolase"/>
    <property type="match status" value="1"/>
</dbReference>
<organism evidence="7 8">
    <name type="scientific">Tectimicrobiota bacterium</name>
    <dbReference type="NCBI Taxonomy" id="2528274"/>
    <lineage>
        <taxon>Bacteria</taxon>
        <taxon>Pseudomonadati</taxon>
        <taxon>Nitrospinota/Tectimicrobiota group</taxon>
        <taxon>Candidatus Tectimicrobiota</taxon>
    </lineage>
</organism>
<evidence type="ECO:0000313" key="7">
    <source>
        <dbReference type="EMBL" id="MBI3014099.1"/>
    </source>
</evidence>